<dbReference type="CDD" id="cd00555">
    <property type="entry name" value="Maf"/>
    <property type="match status" value="1"/>
</dbReference>
<keyword evidence="4" id="KW-0963">Cytoplasm</keyword>
<evidence type="ECO:0000313" key="8">
    <source>
        <dbReference type="Proteomes" id="UP000436801"/>
    </source>
</evidence>
<dbReference type="InterPro" id="IPR003697">
    <property type="entry name" value="Maf-like"/>
</dbReference>
<dbReference type="PANTHER" id="PTHR43213:SF5">
    <property type="entry name" value="BIFUNCTIONAL DTTP_UTP PYROPHOSPHATASE_METHYLTRANSFERASE PROTEIN-RELATED"/>
    <property type="match status" value="1"/>
</dbReference>
<reference evidence="6 7" key="1">
    <citation type="submission" date="2016-10" db="EMBL/GenBank/DDBJ databases">
        <authorList>
            <person name="Varghese N."/>
            <person name="Submissions S."/>
        </authorList>
    </citation>
    <scope>NUCLEOTIDE SEQUENCE [LARGE SCALE GENOMIC DNA]</scope>
    <source>
        <strain evidence="6 7">S7-754</strain>
    </source>
</reference>
<dbReference type="GO" id="GO:0047429">
    <property type="term" value="F:nucleoside triphosphate diphosphatase activity"/>
    <property type="evidence" value="ECO:0007669"/>
    <property type="project" value="UniProtKB-EC"/>
</dbReference>
<dbReference type="AlphaFoldDB" id="A0A1G7GXK4"/>
<dbReference type="GO" id="GO:0009117">
    <property type="term" value="P:nucleotide metabolic process"/>
    <property type="evidence" value="ECO:0007669"/>
    <property type="project" value="UniProtKB-KW"/>
</dbReference>
<dbReference type="EMBL" id="WSUT01000005">
    <property type="protein sequence ID" value="MWC43059.1"/>
    <property type="molecule type" value="Genomic_DNA"/>
</dbReference>
<evidence type="ECO:0000256" key="1">
    <source>
        <dbReference type="ARBA" id="ARBA00001968"/>
    </source>
</evidence>
<sequence>MIILASQSASRRAMLEAAGIAFEALPARVDEDAAKAALAGLSPRDLADALAELKAIKVSQRAGPVLTLGSDSVVALHDGTLLDKPTSREEAAEHLARMSGQVHELWSAAVIAEHGAPVWRHVERARMHVRPLSPAFIEAYLDREWPAIGGCVGCYRIEGPGVQLFSRIEGSHFTILGLPLLAVVGYLRTRGVLPA</sequence>
<comment type="cofactor">
    <cofactor evidence="1 4">
        <name>a divalent metal cation</name>
        <dbReference type="ChEBI" id="CHEBI:60240"/>
    </cofactor>
</comment>
<dbReference type="SUPFAM" id="SSF52972">
    <property type="entry name" value="ITPase-like"/>
    <property type="match status" value="1"/>
</dbReference>
<evidence type="ECO:0000313" key="6">
    <source>
        <dbReference type="EMBL" id="SDE92910.1"/>
    </source>
</evidence>
<proteinExistence type="inferred from homology"/>
<reference evidence="5 8" key="2">
    <citation type="submission" date="2019-12" db="EMBL/GenBank/DDBJ databases">
        <authorList>
            <person name="Zheng J."/>
        </authorList>
    </citation>
    <scope>NUCLEOTIDE SEQUENCE [LARGE SCALE GENOMIC DNA]</scope>
    <source>
        <strain evidence="5 8">DSM 27347</strain>
    </source>
</reference>
<comment type="catalytic activity">
    <reaction evidence="4">
        <text>a ribonucleoside 5'-triphosphate + H2O = a ribonucleoside 5'-phosphate + diphosphate + H(+)</text>
        <dbReference type="Rhea" id="RHEA:23996"/>
        <dbReference type="ChEBI" id="CHEBI:15377"/>
        <dbReference type="ChEBI" id="CHEBI:15378"/>
        <dbReference type="ChEBI" id="CHEBI:33019"/>
        <dbReference type="ChEBI" id="CHEBI:58043"/>
        <dbReference type="ChEBI" id="CHEBI:61557"/>
        <dbReference type="EC" id="3.6.1.9"/>
    </reaction>
</comment>
<dbReference type="EC" id="3.6.1.9" evidence="4"/>
<dbReference type="Proteomes" id="UP000436801">
    <property type="component" value="Unassembled WGS sequence"/>
</dbReference>
<dbReference type="InterPro" id="IPR029001">
    <property type="entry name" value="ITPase-like_fam"/>
</dbReference>
<organism evidence="6 7">
    <name type="scientific">Sphingomonas carotinifaciens</name>
    <dbReference type="NCBI Taxonomy" id="1166323"/>
    <lineage>
        <taxon>Bacteria</taxon>
        <taxon>Pseudomonadati</taxon>
        <taxon>Pseudomonadota</taxon>
        <taxon>Alphaproteobacteria</taxon>
        <taxon>Sphingomonadales</taxon>
        <taxon>Sphingomonadaceae</taxon>
        <taxon>Sphingomonas</taxon>
    </lineage>
</organism>
<comment type="similarity">
    <text evidence="4">Belongs to the Maf family.</text>
</comment>
<dbReference type="EMBL" id="FNBI01000001">
    <property type="protein sequence ID" value="SDE92910.1"/>
    <property type="molecule type" value="Genomic_DNA"/>
</dbReference>
<dbReference type="RefSeq" id="WP_112383921.1">
    <property type="nucleotide sequence ID" value="NZ_FNBI01000001.1"/>
</dbReference>
<comment type="caution">
    <text evidence="4">Lacks conserved residue(s) required for the propagation of feature annotation.</text>
</comment>
<keyword evidence="7" id="KW-1185">Reference proteome</keyword>
<dbReference type="Proteomes" id="UP000323502">
    <property type="component" value="Unassembled WGS sequence"/>
</dbReference>
<comment type="subcellular location">
    <subcellularLocation>
        <location evidence="4">Cytoplasm</location>
    </subcellularLocation>
</comment>
<dbReference type="HAMAP" id="MF_00528">
    <property type="entry name" value="Maf"/>
    <property type="match status" value="1"/>
</dbReference>
<dbReference type="PANTHER" id="PTHR43213">
    <property type="entry name" value="BIFUNCTIONAL DTTP/UTP PYROPHOSPHATASE/METHYLTRANSFERASE PROTEIN-RELATED"/>
    <property type="match status" value="1"/>
</dbReference>
<gene>
    <name evidence="5" type="ORF">GQR91_05205</name>
    <name evidence="6" type="ORF">SAMN05216557_1011073</name>
</gene>
<dbReference type="OrthoDB" id="9813962at2"/>
<dbReference type="Pfam" id="PF02545">
    <property type="entry name" value="Maf"/>
    <property type="match status" value="1"/>
</dbReference>
<keyword evidence="2 4" id="KW-0378">Hydrolase</keyword>
<comment type="function">
    <text evidence="4">Nucleoside triphosphate pyrophosphatase. May have a dual role in cell division arrest and in preventing the incorporation of modified nucleotides into cellular nucleic acids.</text>
</comment>
<keyword evidence="3 4" id="KW-0546">Nucleotide metabolism</keyword>
<comment type="catalytic activity">
    <reaction evidence="4">
        <text>a 2'-deoxyribonucleoside 5'-triphosphate + H2O = a 2'-deoxyribonucleoside 5'-phosphate + diphosphate + H(+)</text>
        <dbReference type="Rhea" id="RHEA:44644"/>
        <dbReference type="ChEBI" id="CHEBI:15377"/>
        <dbReference type="ChEBI" id="CHEBI:15378"/>
        <dbReference type="ChEBI" id="CHEBI:33019"/>
        <dbReference type="ChEBI" id="CHEBI:61560"/>
        <dbReference type="ChEBI" id="CHEBI:65317"/>
        <dbReference type="EC" id="3.6.1.9"/>
    </reaction>
</comment>
<dbReference type="Gene3D" id="3.90.950.10">
    <property type="match status" value="1"/>
</dbReference>
<evidence type="ECO:0000313" key="5">
    <source>
        <dbReference type="EMBL" id="MWC43059.1"/>
    </source>
</evidence>
<dbReference type="GO" id="GO:0005737">
    <property type="term" value="C:cytoplasm"/>
    <property type="evidence" value="ECO:0007669"/>
    <property type="project" value="UniProtKB-SubCell"/>
</dbReference>
<evidence type="ECO:0000313" key="7">
    <source>
        <dbReference type="Proteomes" id="UP000323502"/>
    </source>
</evidence>
<feature type="active site" description="Proton acceptor" evidence="4">
    <location>
        <position position="71"/>
    </location>
</feature>
<name>A0A1G7GXK4_9SPHN</name>
<dbReference type="PIRSF" id="PIRSF006305">
    <property type="entry name" value="Maf"/>
    <property type="match status" value="1"/>
</dbReference>
<accession>A0A1G7GXK4</accession>
<evidence type="ECO:0000256" key="2">
    <source>
        <dbReference type="ARBA" id="ARBA00022801"/>
    </source>
</evidence>
<evidence type="ECO:0000256" key="4">
    <source>
        <dbReference type="HAMAP-Rule" id="MF_00528"/>
    </source>
</evidence>
<protein>
    <recommendedName>
        <fullName evidence="4">Nucleoside triphosphate pyrophosphatase</fullName>
        <ecNumber evidence="4">3.6.1.9</ecNumber>
    </recommendedName>
    <alternativeName>
        <fullName evidence="4">Nucleotide pyrophosphatase</fullName>
        <shortName evidence="4">Nucleotide PPase</shortName>
    </alternativeName>
</protein>
<evidence type="ECO:0000256" key="3">
    <source>
        <dbReference type="ARBA" id="ARBA00023080"/>
    </source>
</evidence>